<reference evidence="2" key="1">
    <citation type="journal article" date="2019" name="Int. J. Syst. Evol. Microbiol.">
        <title>The Global Catalogue of Microorganisms (GCM) 10K type strain sequencing project: providing services to taxonomists for standard genome sequencing and annotation.</title>
        <authorList>
            <consortium name="The Broad Institute Genomics Platform"/>
            <consortium name="The Broad Institute Genome Sequencing Center for Infectious Disease"/>
            <person name="Wu L."/>
            <person name="Ma J."/>
        </authorList>
    </citation>
    <scope>NUCLEOTIDE SEQUENCE [LARGE SCALE GENOMIC DNA]</scope>
    <source>
        <strain evidence="2">JCM 12393</strain>
    </source>
</reference>
<sequence length="101" mass="10996">MTGHMSLHYAGVDTAINDLDAHSKTMHAQMEDLKEYLRSKIGVELIGAFSTAADALATQLENSDKAMTGKIENAKVALTEIRDAIHDADMRASTHFDHVKG</sequence>
<keyword evidence="2" id="KW-1185">Reference proteome</keyword>
<dbReference type="EMBL" id="BAAAKJ010000499">
    <property type="protein sequence ID" value="GAA1414765.1"/>
    <property type="molecule type" value="Genomic_DNA"/>
</dbReference>
<organism evidence="1 2">
    <name type="scientific">Kitasatospora putterlickiae</name>
    <dbReference type="NCBI Taxonomy" id="221725"/>
    <lineage>
        <taxon>Bacteria</taxon>
        <taxon>Bacillati</taxon>
        <taxon>Actinomycetota</taxon>
        <taxon>Actinomycetes</taxon>
        <taxon>Kitasatosporales</taxon>
        <taxon>Streptomycetaceae</taxon>
        <taxon>Kitasatospora</taxon>
    </lineage>
</organism>
<comment type="caution">
    <text evidence="1">The sequence shown here is derived from an EMBL/GenBank/DDBJ whole genome shotgun (WGS) entry which is preliminary data.</text>
</comment>
<dbReference type="RefSeq" id="WP_344345404.1">
    <property type="nucleotide sequence ID" value="NZ_BAAAKJ010000499.1"/>
</dbReference>
<gene>
    <name evidence="1" type="ORF">GCM10009639_68590</name>
</gene>
<dbReference type="Proteomes" id="UP001499863">
    <property type="component" value="Unassembled WGS sequence"/>
</dbReference>
<evidence type="ECO:0000313" key="1">
    <source>
        <dbReference type="EMBL" id="GAA1414765.1"/>
    </source>
</evidence>
<evidence type="ECO:0000313" key="2">
    <source>
        <dbReference type="Proteomes" id="UP001499863"/>
    </source>
</evidence>
<protein>
    <recommendedName>
        <fullName evidence="3">WXG100 family type VII secretion target</fullName>
    </recommendedName>
</protein>
<evidence type="ECO:0008006" key="3">
    <source>
        <dbReference type="Google" id="ProtNLM"/>
    </source>
</evidence>
<accession>A0ABP4JA89</accession>
<dbReference type="Gene3D" id="1.10.287.1060">
    <property type="entry name" value="ESAT-6-like"/>
    <property type="match status" value="1"/>
</dbReference>
<name>A0ABP4JA89_9ACTN</name>
<proteinExistence type="predicted"/>